<dbReference type="GO" id="GO:0004792">
    <property type="term" value="F:thiosulfate-cyanide sulfurtransferase activity"/>
    <property type="evidence" value="ECO:0007669"/>
    <property type="project" value="TreeGrafter"/>
</dbReference>
<dbReference type="SUPFAM" id="SSF52821">
    <property type="entry name" value="Rhodanese/Cell cycle control phosphatase"/>
    <property type="match status" value="2"/>
</dbReference>
<evidence type="ECO:0000313" key="5">
    <source>
        <dbReference type="Proteomes" id="UP000476934"/>
    </source>
</evidence>
<dbReference type="PANTHER" id="PTHR11364">
    <property type="entry name" value="THIOSULFATE SULFERTANSFERASE"/>
    <property type="match status" value="1"/>
</dbReference>
<reference evidence="4 5" key="1">
    <citation type="submission" date="2020-02" db="EMBL/GenBank/DDBJ databases">
        <authorList>
            <person name="Feng H."/>
        </authorList>
    </citation>
    <scope>NUCLEOTIDE SEQUENCE [LARGE SCALE GENOMIC DNA]</scope>
    <source>
        <strain evidence="4 5">Gsoil 114</strain>
    </source>
</reference>
<dbReference type="RefSeq" id="WP_163173982.1">
    <property type="nucleotide sequence ID" value="NZ_JAAIWK010000017.1"/>
</dbReference>
<dbReference type="InterPro" id="IPR036873">
    <property type="entry name" value="Rhodanese-like_dom_sf"/>
</dbReference>
<dbReference type="EMBL" id="JAAIWK010000017">
    <property type="protein sequence ID" value="NEY20536.1"/>
    <property type="molecule type" value="Genomic_DNA"/>
</dbReference>
<evidence type="ECO:0000256" key="2">
    <source>
        <dbReference type="ARBA" id="ARBA00022737"/>
    </source>
</evidence>
<comment type="caution">
    <text evidence="4">The sequence shown here is derived from an EMBL/GenBank/DDBJ whole genome shotgun (WGS) entry which is preliminary data.</text>
</comment>
<dbReference type="Gene3D" id="3.40.250.10">
    <property type="entry name" value="Rhodanese-like domain"/>
    <property type="match status" value="2"/>
</dbReference>
<dbReference type="Proteomes" id="UP000476934">
    <property type="component" value="Unassembled WGS sequence"/>
</dbReference>
<dbReference type="SMART" id="SM00450">
    <property type="entry name" value="RHOD"/>
    <property type="match status" value="2"/>
</dbReference>
<reference evidence="4 5" key="2">
    <citation type="submission" date="2020-03" db="EMBL/GenBank/DDBJ databases">
        <title>Bacillus aquiflavi sp. nov., isolated from yellow water of strong flavor Chinese baijiu in Yibin region of China.</title>
        <authorList>
            <person name="Xie J."/>
        </authorList>
    </citation>
    <scope>NUCLEOTIDE SEQUENCE [LARGE SCALE GENOMIC DNA]</scope>
    <source>
        <strain evidence="4 5">Gsoil 114</strain>
    </source>
</reference>
<keyword evidence="1 4" id="KW-0808">Transferase</keyword>
<dbReference type="CDD" id="cd01449">
    <property type="entry name" value="TST_Repeat_2"/>
    <property type="match status" value="1"/>
</dbReference>
<sequence length="277" mass="31759">MNEIKSIEWLKNHFRDEHLVVIDCRFSLGDPDYGRRVYEEGHIPEAIFFDLEKDLSNPPQQHGGRHPLPDLHRFIEKCQAAGIDDQSTIVVYDDGEGSFASRFWWLLTFLNHPHVYILDGGYTGWKEAQLPTTTDIPSPVKTNYRPEPNDEMIVSYEDVKQAVAKKDRILIDSRAKNRYLGIVEPIDRVPGHIPGAINIEWTDSLKNGLWQPLEKQQERFQLLDKNEEIIVYCGSGVTATPNFLALKAAGFRNVKLYPGSYSDWVSYEENPVEKGES</sequence>
<feature type="domain" description="Rhodanese" evidence="3">
    <location>
        <begin position="164"/>
        <end position="273"/>
    </location>
</feature>
<evidence type="ECO:0000313" key="4">
    <source>
        <dbReference type="EMBL" id="NEY20536.1"/>
    </source>
</evidence>
<name>A0A6M0P761_9BACI</name>
<proteinExistence type="predicted"/>
<dbReference type="PROSITE" id="PS50206">
    <property type="entry name" value="RHODANESE_3"/>
    <property type="match status" value="2"/>
</dbReference>
<keyword evidence="5" id="KW-1185">Reference proteome</keyword>
<accession>A0A6M0P761</accession>
<dbReference type="CDD" id="cd01448">
    <property type="entry name" value="TST_Repeat_1"/>
    <property type="match status" value="1"/>
</dbReference>
<keyword evidence="2" id="KW-0677">Repeat</keyword>
<dbReference type="InterPro" id="IPR045078">
    <property type="entry name" value="TST/MPST-like"/>
</dbReference>
<dbReference type="AlphaFoldDB" id="A0A6M0P761"/>
<dbReference type="FunFam" id="3.40.250.10:FF:000035">
    <property type="entry name" value="Thiosulfate sulfurtransferase"/>
    <property type="match status" value="1"/>
</dbReference>
<dbReference type="PANTHER" id="PTHR11364:SF27">
    <property type="entry name" value="SULFURTRANSFERASE"/>
    <property type="match status" value="1"/>
</dbReference>
<evidence type="ECO:0000259" key="3">
    <source>
        <dbReference type="PROSITE" id="PS50206"/>
    </source>
</evidence>
<protein>
    <submittedName>
        <fullName evidence="4">Sulfurtransferase</fullName>
    </submittedName>
</protein>
<feature type="domain" description="Rhodanese" evidence="3">
    <location>
        <begin position="15"/>
        <end position="134"/>
    </location>
</feature>
<dbReference type="Pfam" id="PF00581">
    <property type="entry name" value="Rhodanese"/>
    <property type="match status" value="2"/>
</dbReference>
<evidence type="ECO:0000256" key="1">
    <source>
        <dbReference type="ARBA" id="ARBA00022679"/>
    </source>
</evidence>
<dbReference type="InterPro" id="IPR001763">
    <property type="entry name" value="Rhodanese-like_dom"/>
</dbReference>
<organism evidence="4 5">
    <name type="scientific">Heyndrickxia ginsengihumi</name>
    <dbReference type="NCBI Taxonomy" id="363870"/>
    <lineage>
        <taxon>Bacteria</taxon>
        <taxon>Bacillati</taxon>
        <taxon>Bacillota</taxon>
        <taxon>Bacilli</taxon>
        <taxon>Bacillales</taxon>
        <taxon>Bacillaceae</taxon>
        <taxon>Heyndrickxia</taxon>
    </lineage>
</organism>
<gene>
    <name evidence="4" type="ORF">G4D61_11270</name>
</gene>